<evidence type="ECO:0000313" key="2">
    <source>
        <dbReference type="Proteomes" id="UP001056120"/>
    </source>
</evidence>
<accession>A0ACB9APW8</accession>
<comment type="caution">
    <text evidence="1">The sequence shown here is derived from an EMBL/GenBank/DDBJ whole genome shotgun (WGS) entry which is preliminary data.</text>
</comment>
<gene>
    <name evidence="1" type="ORF">L1987_70342</name>
</gene>
<reference evidence="1 2" key="2">
    <citation type="journal article" date="2022" name="Mol. Ecol. Resour.">
        <title>The genomes of chicory, endive, great burdock and yacon provide insights into Asteraceae paleo-polyploidization history and plant inulin production.</title>
        <authorList>
            <person name="Fan W."/>
            <person name="Wang S."/>
            <person name="Wang H."/>
            <person name="Wang A."/>
            <person name="Jiang F."/>
            <person name="Liu H."/>
            <person name="Zhao H."/>
            <person name="Xu D."/>
            <person name="Zhang Y."/>
        </authorList>
    </citation>
    <scope>NUCLEOTIDE SEQUENCE [LARGE SCALE GENOMIC DNA]</scope>
    <source>
        <strain evidence="2">cv. Yunnan</strain>
        <tissue evidence="1">Leaves</tissue>
    </source>
</reference>
<dbReference type="EMBL" id="CM042041">
    <property type="protein sequence ID" value="KAI3711796.1"/>
    <property type="molecule type" value="Genomic_DNA"/>
</dbReference>
<evidence type="ECO:0000313" key="1">
    <source>
        <dbReference type="EMBL" id="KAI3711796.1"/>
    </source>
</evidence>
<sequence>MQNLIKVCFTLGNRLQRNPRQRSSPLMRKLYITNNLDLLDTIFFASICMHPSSQSSMLGSTGSLRVNVTSVNGAGKSGFDTYWIITDSKVPLCRLISLTLSGRGVARGRKLYFRIENSVCASLDDLGGFLTTRSSRGVSGPVAGLVDGVSLV</sequence>
<keyword evidence="2" id="KW-1185">Reference proteome</keyword>
<reference evidence="2" key="1">
    <citation type="journal article" date="2022" name="Mol. Ecol. Resour.">
        <title>The genomes of chicory, endive, great burdock and yacon provide insights into Asteraceae palaeo-polyploidization history and plant inulin production.</title>
        <authorList>
            <person name="Fan W."/>
            <person name="Wang S."/>
            <person name="Wang H."/>
            <person name="Wang A."/>
            <person name="Jiang F."/>
            <person name="Liu H."/>
            <person name="Zhao H."/>
            <person name="Xu D."/>
            <person name="Zhang Y."/>
        </authorList>
    </citation>
    <scope>NUCLEOTIDE SEQUENCE [LARGE SCALE GENOMIC DNA]</scope>
    <source>
        <strain evidence="2">cv. Yunnan</strain>
    </source>
</reference>
<organism evidence="1 2">
    <name type="scientific">Smallanthus sonchifolius</name>
    <dbReference type="NCBI Taxonomy" id="185202"/>
    <lineage>
        <taxon>Eukaryota</taxon>
        <taxon>Viridiplantae</taxon>
        <taxon>Streptophyta</taxon>
        <taxon>Embryophyta</taxon>
        <taxon>Tracheophyta</taxon>
        <taxon>Spermatophyta</taxon>
        <taxon>Magnoliopsida</taxon>
        <taxon>eudicotyledons</taxon>
        <taxon>Gunneridae</taxon>
        <taxon>Pentapetalae</taxon>
        <taxon>asterids</taxon>
        <taxon>campanulids</taxon>
        <taxon>Asterales</taxon>
        <taxon>Asteraceae</taxon>
        <taxon>Asteroideae</taxon>
        <taxon>Heliantheae alliance</taxon>
        <taxon>Millerieae</taxon>
        <taxon>Smallanthus</taxon>
    </lineage>
</organism>
<dbReference type="Proteomes" id="UP001056120">
    <property type="component" value="Linkage Group LG24"/>
</dbReference>
<protein>
    <submittedName>
        <fullName evidence="1">Uncharacterized protein</fullName>
    </submittedName>
</protein>
<name>A0ACB9APW8_9ASTR</name>
<proteinExistence type="predicted"/>